<dbReference type="InterPro" id="IPR055768">
    <property type="entry name" value="DUF7344"/>
</dbReference>
<name>A0A8U0A1E5_9EURY</name>
<keyword evidence="2" id="KW-0812">Transmembrane</keyword>
<gene>
    <name evidence="4" type="ORF">MW046_00195</name>
</gene>
<dbReference type="Proteomes" id="UP000831768">
    <property type="component" value="Chromosome"/>
</dbReference>
<evidence type="ECO:0000256" key="2">
    <source>
        <dbReference type="SAM" id="Phobius"/>
    </source>
</evidence>
<feature type="compositionally biased region" description="Polar residues" evidence="1">
    <location>
        <begin position="1"/>
        <end position="20"/>
    </location>
</feature>
<feature type="transmembrane region" description="Helical" evidence="2">
    <location>
        <begin position="173"/>
        <end position="190"/>
    </location>
</feature>
<feature type="domain" description="DUF7344" evidence="3">
    <location>
        <begin position="43"/>
        <end position="121"/>
    </location>
</feature>
<keyword evidence="5" id="KW-1185">Reference proteome</keyword>
<keyword evidence="2" id="KW-1133">Transmembrane helix</keyword>
<dbReference type="Pfam" id="PF24035">
    <property type="entry name" value="DUF7344"/>
    <property type="match status" value="1"/>
</dbReference>
<dbReference type="KEGG" id="haad:MW046_00195"/>
<accession>A0A8U0A1E5</accession>
<evidence type="ECO:0000313" key="5">
    <source>
        <dbReference type="Proteomes" id="UP000831768"/>
    </source>
</evidence>
<feature type="compositionally biased region" description="Acidic residues" evidence="1">
    <location>
        <begin position="22"/>
        <end position="31"/>
    </location>
</feature>
<evidence type="ECO:0000313" key="4">
    <source>
        <dbReference type="EMBL" id="UPM42892.1"/>
    </source>
</evidence>
<keyword evidence="2" id="KW-0472">Membrane</keyword>
<dbReference type="AlphaFoldDB" id="A0A8U0A1E5"/>
<evidence type="ECO:0000259" key="3">
    <source>
        <dbReference type="Pfam" id="PF24035"/>
    </source>
</evidence>
<feature type="transmembrane region" description="Helical" evidence="2">
    <location>
        <begin position="144"/>
        <end position="166"/>
    </location>
</feature>
<organism evidence="4 5">
    <name type="scientific">Halocatena salina</name>
    <dbReference type="NCBI Taxonomy" id="2934340"/>
    <lineage>
        <taxon>Archaea</taxon>
        <taxon>Methanobacteriati</taxon>
        <taxon>Methanobacteriota</taxon>
        <taxon>Stenosarchaea group</taxon>
        <taxon>Halobacteria</taxon>
        <taxon>Halobacteriales</taxon>
        <taxon>Natronomonadaceae</taxon>
        <taxon>Halocatena</taxon>
    </lineage>
</organism>
<proteinExistence type="predicted"/>
<dbReference type="EMBL" id="CP096019">
    <property type="protein sequence ID" value="UPM42892.1"/>
    <property type="molecule type" value="Genomic_DNA"/>
</dbReference>
<dbReference type="GeneID" id="71926420"/>
<sequence>MSTKTPNDTQSQSVEDNGSTEVDVDGAESDDAVGPALGPDRIFEVLKNQRRRRTLQYLIERDNPVTIGALAEHIAALENDTTESALTSRERKRVYVGLYQCHLPKMDDTGVVEFNKARGTISLGPTFEQFEPYLNLDGDNADVWAHYYLLLTSASGVIFGANTLLAGLSSAQLLAGVLLGFVVLSMMHLYKTTEHLPLLAFTDR</sequence>
<protein>
    <recommendedName>
        <fullName evidence="3">DUF7344 domain-containing protein</fullName>
    </recommendedName>
</protein>
<reference evidence="4" key="1">
    <citation type="submission" date="2022-04" db="EMBL/GenBank/DDBJ databases">
        <title>Halocatena sp. nov., isolated from a salt lake.</title>
        <authorList>
            <person name="Cui H.-L."/>
        </authorList>
    </citation>
    <scope>NUCLEOTIDE SEQUENCE</scope>
    <source>
        <strain evidence="4">AD-1</strain>
    </source>
</reference>
<feature type="region of interest" description="Disordered" evidence="1">
    <location>
        <begin position="1"/>
        <end position="36"/>
    </location>
</feature>
<evidence type="ECO:0000256" key="1">
    <source>
        <dbReference type="SAM" id="MobiDB-lite"/>
    </source>
</evidence>
<dbReference type="RefSeq" id="WP_247993562.1">
    <property type="nucleotide sequence ID" value="NZ_CP096019.1"/>
</dbReference>